<dbReference type="InterPro" id="IPR036188">
    <property type="entry name" value="FAD/NAD-bd_sf"/>
</dbReference>
<name>A0A0F9VGM5_9ZZZZ</name>
<dbReference type="SUPFAM" id="SSF51905">
    <property type="entry name" value="FAD/NAD(P)-binding domain"/>
    <property type="match status" value="1"/>
</dbReference>
<evidence type="ECO:0000313" key="1">
    <source>
        <dbReference type="EMBL" id="KKO04261.1"/>
    </source>
</evidence>
<reference evidence="1" key="1">
    <citation type="journal article" date="2015" name="Nature">
        <title>Complex archaea that bridge the gap between prokaryotes and eukaryotes.</title>
        <authorList>
            <person name="Spang A."/>
            <person name="Saw J.H."/>
            <person name="Jorgensen S.L."/>
            <person name="Zaremba-Niedzwiedzka K."/>
            <person name="Martijn J."/>
            <person name="Lind A.E."/>
            <person name="van Eijk R."/>
            <person name="Schleper C."/>
            <person name="Guy L."/>
            <person name="Ettema T.J."/>
        </authorList>
    </citation>
    <scope>NUCLEOTIDE SEQUENCE</scope>
</reference>
<dbReference type="Gene3D" id="3.50.50.60">
    <property type="entry name" value="FAD/NAD(P)-binding domain"/>
    <property type="match status" value="1"/>
</dbReference>
<gene>
    <name evidence="1" type="ORF">LCGC14_0086190</name>
</gene>
<protein>
    <submittedName>
        <fullName evidence="1">Uncharacterized protein</fullName>
    </submittedName>
</protein>
<proteinExistence type="predicted"/>
<comment type="caution">
    <text evidence="1">The sequence shown here is derived from an EMBL/GenBank/DDBJ whole genome shotgun (WGS) entry which is preliminary data.</text>
</comment>
<dbReference type="AlphaFoldDB" id="A0A0F9VGM5"/>
<organism evidence="1">
    <name type="scientific">marine sediment metagenome</name>
    <dbReference type="NCBI Taxonomy" id="412755"/>
    <lineage>
        <taxon>unclassified sequences</taxon>
        <taxon>metagenomes</taxon>
        <taxon>ecological metagenomes</taxon>
    </lineage>
</organism>
<accession>A0A0F9VGM5</accession>
<dbReference type="EMBL" id="LAZR01000023">
    <property type="protein sequence ID" value="KKO04261.1"/>
    <property type="molecule type" value="Genomic_DNA"/>
</dbReference>
<sequence>MQFHLNGFQTGDPKRYISDKAIANSDQLPQEVDVLIVGCSPAGLTLAARLSRFPEIRTCIVEQKDGPINGMAFFIHH</sequence>